<sequence>MKVYRLSRIYSLFFYAFSVLLMAASIPLFIWGVLLNRNPQDVPAGIICTLLSAGLGGWLFQEVRKHQVVLGPDFIRIAGTVINRELLYTQIKGFRVTEKYLTVYPLSDQDKKIQISSYLHQFSEIVTTLAQRFPDLDQEEATAIRQTVLGNNKYGQQNREKAKRLAQVSFCFKALAVLPFVAGATLYFTPFAKYAIVVLLAIPWVSMGLAYYYKGLVSIDSYKENPLPSFMSPMMMTAFILFLMYGFRKIDIVSHQNCWTPVCLITGTMALFLFSLVRQGILYQIRKMSIQAWIMYACLLPGYAYSATMTLNTYFDNSTPRYYTTTVVDKSINKGKSTSYYLWLAPWGPVTTTESIKVYAQRFNDTATSDTVVICLKAGLLDIPWYALEGE</sequence>
<dbReference type="Proteomes" id="UP001207742">
    <property type="component" value="Unassembled WGS sequence"/>
</dbReference>
<comment type="caution">
    <text evidence="2">The sequence shown here is derived from an EMBL/GenBank/DDBJ whole genome shotgun (WGS) entry which is preliminary data.</text>
</comment>
<evidence type="ECO:0008006" key="4">
    <source>
        <dbReference type="Google" id="ProtNLM"/>
    </source>
</evidence>
<evidence type="ECO:0000256" key="1">
    <source>
        <dbReference type="SAM" id="Phobius"/>
    </source>
</evidence>
<feature type="transmembrane region" description="Helical" evidence="1">
    <location>
        <begin position="12"/>
        <end position="30"/>
    </location>
</feature>
<feature type="transmembrane region" description="Helical" evidence="1">
    <location>
        <begin position="42"/>
        <end position="60"/>
    </location>
</feature>
<keyword evidence="1" id="KW-0812">Transmembrane</keyword>
<dbReference type="RefSeq" id="WP_264731385.1">
    <property type="nucleotide sequence ID" value="NZ_JAPDNR010000001.1"/>
</dbReference>
<keyword evidence="3" id="KW-1185">Reference proteome</keyword>
<feature type="transmembrane region" description="Helical" evidence="1">
    <location>
        <begin position="194"/>
        <end position="213"/>
    </location>
</feature>
<evidence type="ECO:0000313" key="3">
    <source>
        <dbReference type="Proteomes" id="UP001207742"/>
    </source>
</evidence>
<dbReference type="EMBL" id="JAPDNS010000001">
    <property type="protein sequence ID" value="MCW3485224.1"/>
    <property type="molecule type" value="Genomic_DNA"/>
</dbReference>
<evidence type="ECO:0000313" key="2">
    <source>
        <dbReference type="EMBL" id="MCW3485224.1"/>
    </source>
</evidence>
<gene>
    <name evidence="2" type="ORF">OL497_15045</name>
</gene>
<organism evidence="2 3">
    <name type="scientific">Chitinophaga nivalis</name>
    <dbReference type="NCBI Taxonomy" id="2991709"/>
    <lineage>
        <taxon>Bacteria</taxon>
        <taxon>Pseudomonadati</taxon>
        <taxon>Bacteroidota</taxon>
        <taxon>Chitinophagia</taxon>
        <taxon>Chitinophagales</taxon>
        <taxon>Chitinophagaceae</taxon>
        <taxon>Chitinophaga</taxon>
    </lineage>
</organism>
<keyword evidence="1" id="KW-1133">Transmembrane helix</keyword>
<protein>
    <recommendedName>
        <fullName evidence="4">DUF2207 domain-containing protein</fullName>
    </recommendedName>
</protein>
<reference evidence="2 3" key="1">
    <citation type="submission" date="2022-10" db="EMBL/GenBank/DDBJ databases">
        <title>Chitinophaga nivalis PC15 sp. nov., isolated from Pyeongchang county, South Korea.</title>
        <authorList>
            <person name="Trinh H.N."/>
        </authorList>
    </citation>
    <scope>NUCLEOTIDE SEQUENCE [LARGE SCALE GENOMIC DNA]</scope>
    <source>
        <strain evidence="2 3">PC14</strain>
    </source>
</reference>
<proteinExistence type="predicted"/>
<feature type="transmembrane region" description="Helical" evidence="1">
    <location>
        <begin position="259"/>
        <end position="281"/>
    </location>
</feature>
<keyword evidence="1" id="KW-0472">Membrane</keyword>
<feature type="transmembrane region" description="Helical" evidence="1">
    <location>
        <begin position="293"/>
        <end position="315"/>
    </location>
</feature>
<feature type="transmembrane region" description="Helical" evidence="1">
    <location>
        <begin position="225"/>
        <end position="247"/>
    </location>
</feature>
<feature type="transmembrane region" description="Helical" evidence="1">
    <location>
        <begin position="165"/>
        <end position="188"/>
    </location>
</feature>
<accession>A0ABT3IML5</accession>
<name>A0ABT3IML5_9BACT</name>